<dbReference type="EMBL" id="BLLK01000069">
    <property type="protein sequence ID" value="GFH60171.1"/>
    <property type="molecule type" value="Genomic_DNA"/>
</dbReference>
<dbReference type="Gene3D" id="3.30.420.10">
    <property type="entry name" value="Ribonuclease H-like superfamily/Ribonuclease H"/>
    <property type="match status" value="1"/>
</dbReference>
<evidence type="ECO:0000313" key="3">
    <source>
        <dbReference type="EMBL" id="GFH60171.1"/>
    </source>
</evidence>
<accession>A0AAD3DBE0</accession>
<feature type="compositionally biased region" description="Acidic residues" evidence="1">
    <location>
        <begin position="552"/>
        <end position="563"/>
    </location>
</feature>
<feature type="compositionally biased region" description="Low complexity" evidence="1">
    <location>
        <begin position="576"/>
        <end position="587"/>
    </location>
</feature>
<name>A0AAD3DBE0_9STRA</name>
<feature type="compositionally biased region" description="Acidic residues" evidence="1">
    <location>
        <begin position="508"/>
        <end position="522"/>
    </location>
</feature>
<dbReference type="Pfam" id="PF07727">
    <property type="entry name" value="RVT_2"/>
    <property type="match status" value="1"/>
</dbReference>
<dbReference type="InterPro" id="IPR012337">
    <property type="entry name" value="RNaseH-like_sf"/>
</dbReference>
<dbReference type="InterPro" id="IPR036397">
    <property type="entry name" value="RNaseH_sf"/>
</dbReference>
<feature type="region of interest" description="Disordered" evidence="1">
    <location>
        <begin position="499"/>
        <end position="618"/>
    </location>
</feature>
<feature type="domain" description="Bro-N" evidence="2">
    <location>
        <begin position="922"/>
        <end position="1025"/>
    </location>
</feature>
<organism evidence="3 4">
    <name type="scientific">Chaetoceros tenuissimus</name>
    <dbReference type="NCBI Taxonomy" id="426638"/>
    <lineage>
        <taxon>Eukaryota</taxon>
        <taxon>Sar</taxon>
        <taxon>Stramenopiles</taxon>
        <taxon>Ochrophyta</taxon>
        <taxon>Bacillariophyta</taxon>
        <taxon>Coscinodiscophyceae</taxon>
        <taxon>Chaetocerotophycidae</taxon>
        <taxon>Chaetocerotales</taxon>
        <taxon>Chaetocerotaceae</taxon>
        <taxon>Chaetoceros</taxon>
    </lineage>
</organism>
<dbReference type="InterPro" id="IPR013103">
    <property type="entry name" value="RVT_2"/>
</dbReference>
<comment type="caution">
    <text evidence="3">The sequence shown here is derived from an EMBL/GenBank/DDBJ whole genome shotgun (WGS) entry which is preliminary data.</text>
</comment>
<keyword evidence="4" id="KW-1185">Reference proteome</keyword>
<dbReference type="PANTHER" id="PTHR11439">
    <property type="entry name" value="GAG-POL-RELATED RETROTRANSPOSON"/>
    <property type="match status" value="1"/>
</dbReference>
<proteinExistence type="predicted"/>
<protein>
    <recommendedName>
        <fullName evidence="2">Bro-N domain-containing protein</fullName>
    </recommendedName>
</protein>
<evidence type="ECO:0000259" key="2">
    <source>
        <dbReference type="PROSITE" id="PS51750"/>
    </source>
</evidence>
<gene>
    <name evidence="3" type="ORF">CTEN210_16647</name>
</gene>
<dbReference type="GO" id="GO:0003676">
    <property type="term" value="F:nucleic acid binding"/>
    <property type="evidence" value="ECO:0007669"/>
    <property type="project" value="InterPro"/>
</dbReference>
<dbReference type="Proteomes" id="UP001054902">
    <property type="component" value="Unassembled WGS sequence"/>
</dbReference>
<dbReference type="PANTHER" id="PTHR11439:SF483">
    <property type="entry name" value="PEPTIDE SYNTHASE GLIP-LIKE, PUTATIVE (AFU_ORTHOLOGUE AFUA_3G12920)-RELATED"/>
    <property type="match status" value="1"/>
</dbReference>
<evidence type="ECO:0000256" key="1">
    <source>
        <dbReference type="SAM" id="MobiDB-lite"/>
    </source>
</evidence>
<dbReference type="SUPFAM" id="SSF53098">
    <property type="entry name" value="Ribonuclease H-like"/>
    <property type="match status" value="1"/>
</dbReference>
<dbReference type="PROSITE" id="PS51750">
    <property type="entry name" value="BRO_N"/>
    <property type="match status" value="1"/>
</dbReference>
<dbReference type="CDD" id="cd09272">
    <property type="entry name" value="RNase_HI_RT_Ty1"/>
    <property type="match status" value="1"/>
</dbReference>
<dbReference type="InterPro" id="IPR003497">
    <property type="entry name" value="BRO_N_domain"/>
</dbReference>
<sequence>MTRSETLELANHCFMKIVCKDREFIGVVNQCLVDPNPDQLKTLLQPHQLRASGILLDDIPPCHLRIDNKPGTLCLKAGETTVPLYFDGLKTFIICVRPTEEELHSLPHVVLTSEEPYEPRTRLYTRRVYSGTFGPVKFRRKHSEPSIEQWQAILGYCSKDVVKETLKNTTRHIKTLDMETREYMRDYAKSRTNPLRPYRINDILFTDTFFSTIRSIRGNTCFQVFALKRTMYSVATPMKAERFVYGAYEDFITNVGAANAVVSDNATVYKSEKWKEINRRVHTQIRFTVPYHQSSNFAELIGGKFKYGLVKLYHYTPQAPYVYWDFGLEYMSLVDHFLSKRKLKGRCAASYLRGETVDISIFRFPWFCPVWYYAPNLDFPTDRMKPGFFIGIEPTTGDGFSYIIVEGEKYEDIPLRNVRPIVRSIVRSRSLEDTVPPRVERDTEENLIFTDANGVPLATNDVSEEELYEAITASEAEIVEYSDPRSDVYQDSEIDNGILLTTTFNPPDDPDQLEDSDNETLPDDSNVIPDDDVSMASETEYPNLILRTASSEDSDDDDEDETNDTPAEVQEEVAGPTPSSEETTTPPVSIRIENSYGEEGPVYISQNDNDADEDDPHIDSIGEPHMTKMNIATAHSVNVTQDPFTDVTDDIIEIRGHRWCGKTLELECLYHTGEIEWHPFDLVYSDNSNDLANYLADRKCKLGQSAQAQTFKRWARSHKRAIRRMFKKVIRSNVFRYYSGVHHGTNKKRRSKRIRRAARAKFEDEQSEEAKAWVDQTLNARKVRKFEYGVEVPRNWEDVLRIDMENGNTAWQDAIKKEIGALLALECFDPQEEGYRPPEDYQYVRMHLVYAVKVDLRISVRLLDLIASHWNKKILTGDIGNAFVQSKTEEKVYTKLGPEFGPDLAGRIALIVKALYGLTTSAAAFRKAFADFLRSLDFKPTRYDGDVWLKPCPTGNGYDYICTHVDDFKIIADDPQAYIDMISGAFFIKESGDPEYYLGNDYKLIEDFQCWTYNAETYEAEAIRKVEEMFDEDLKKVKTPLLVEDFHPEVDDSPLLKLKEHRQYQCMLGMLQWLHTIARPELGPSLATFNRFGTCPREEHLRLLKRVFAYLKFSKGKRIRIDSRPMNFTRCVPDYEKLIPDFLQDYPDACEEVDPNLPTPYGTPLQITIFVDADHAHDLVTRRSLTGIIAFVGSTPVLWSTKRQGAVATSTYAAEFAALKAATEEAIHLRYCLRCLGVPVPNDGSAPTQIFGDNFSVIQSASNPEADLKKKHVALSFHFVREAIAAGIVEPYWLKGEYNLADIMTKQISSTEFLKHLESLYWRPDFHIRDNNMLDEDYNS</sequence>
<reference evidence="3 4" key="1">
    <citation type="journal article" date="2021" name="Sci. Rep.">
        <title>The genome of the diatom Chaetoceros tenuissimus carries an ancient integrated fragment of an extant virus.</title>
        <authorList>
            <person name="Hongo Y."/>
            <person name="Kimura K."/>
            <person name="Takaki Y."/>
            <person name="Yoshida Y."/>
            <person name="Baba S."/>
            <person name="Kobayashi G."/>
            <person name="Nagasaki K."/>
            <person name="Hano T."/>
            <person name="Tomaru Y."/>
        </authorList>
    </citation>
    <scope>NUCLEOTIDE SEQUENCE [LARGE SCALE GENOMIC DNA]</scope>
    <source>
        <strain evidence="3 4">NIES-3715</strain>
    </source>
</reference>
<evidence type="ECO:0000313" key="4">
    <source>
        <dbReference type="Proteomes" id="UP001054902"/>
    </source>
</evidence>